<dbReference type="Proteomes" id="UP000050761">
    <property type="component" value="Unassembled WGS sequence"/>
</dbReference>
<dbReference type="EMBL" id="UZAH01026919">
    <property type="protein sequence ID" value="VDO86755.1"/>
    <property type="molecule type" value="Genomic_DNA"/>
</dbReference>
<feature type="chain" id="PRO_5044551612" evidence="1">
    <location>
        <begin position="23"/>
        <end position="90"/>
    </location>
</feature>
<evidence type="ECO:0000313" key="4">
    <source>
        <dbReference type="WBParaSite" id="HPBE_0001091201-mRNA-1"/>
    </source>
</evidence>
<keyword evidence="3" id="KW-1185">Reference proteome</keyword>
<evidence type="ECO:0000313" key="2">
    <source>
        <dbReference type="EMBL" id="VDO86755.1"/>
    </source>
</evidence>
<gene>
    <name evidence="2" type="ORF">HPBE_LOCUS10913</name>
</gene>
<evidence type="ECO:0000256" key="1">
    <source>
        <dbReference type="SAM" id="SignalP"/>
    </source>
</evidence>
<keyword evidence="1" id="KW-0732">Signal</keyword>
<name>A0A183FSI7_HELPZ</name>
<protein>
    <submittedName>
        <fullName evidence="4">Secreted protein</fullName>
    </submittedName>
</protein>
<sequence>MSLKLTWMLLNFHICLLDPTSGHELDKDDFYLTYEEMPSWRAATSGGINGHVGLDKLYRMLSITTNSGSIDFLTISLSKKRALYAAADGR</sequence>
<reference evidence="2 3" key="1">
    <citation type="submission" date="2018-11" db="EMBL/GenBank/DDBJ databases">
        <authorList>
            <consortium name="Pathogen Informatics"/>
        </authorList>
    </citation>
    <scope>NUCLEOTIDE SEQUENCE [LARGE SCALE GENOMIC DNA]</scope>
</reference>
<dbReference type="AlphaFoldDB" id="A0A183FSI7"/>
<organism evidence="3 4">
    <name type="scientific">Heligmosomoides polygyrus</name>
    <name type="common">Parasitic roundworm</name>
    <dbReference type="NCBI Taxonomy" id="6339"/>
    <lineage>
        <taxon>Eukaryota</taxon>
        <taxon>Metazoa</taxon>
        <taxon>Ecdysozoa</taxon>
        <taxon>Nematoda</taxon>
        <taxon>Chromadorea</taxon>
        <taxon>Rhabditida</taxon>
        <taxon>Rhabditina</taxon>
        <taxon>Rhabditomorpha</taxon>
        <taxon>Strongyloidea</taxon>
        <taxon>Heligmosomidae</taxon>
        <taxon>Heligmosomoides</taxon>
    </lineage>
</organism>
<reference evidence="4" key="2">
    <citation type="submission" date="2019-09" db="UniProtKB">
        <authorList>
            <consortium name="WormBaseParasite"/>
        </authorList>
    </citation>
    <scope>IDENTIFICATION</scope>
</reference>
<feature type="signal peptide" evidence="1">
    <location>
        <begin position="1"/>
        <end position="22"/>
    </location>
</feature>
<accession>A0A183FSI7</accession>
<evidence type="ECO:0000313" key="3">
    <source>
        <dbReference type="Proteomes" id="UP000050761"/>
    </source>
</evidence>
<proteinExistence type="predicted"/>
<dbReference type="WBParaSite" id="HPBE_0001091201-mRNA-1">
    <property type="protein sequence ID" value="HPBE_0001091201-mRNA-1"/>
    <property type="gene ID" value="HPBE_0001091201"/>
</dbReference>
<accession>A0A3P8CQQ3</accession>